<accession>W7I869</accession>
<evidence type="ECO:0000256" key="1">
    <source>
        <dbReference type="SAM" id="MobiDB-lite"/>
    </source>
</evidence>
<dbReference type="Gene3D" id="3.90.228.10">
    <property type="match status" value="1"/>
</dbReference>
<dbReference type="Proteomes" id="UP000024837">
    <property type="component" value="Unassembled WGS sequence"/>
</dbReference>
<name>W7I869_9PEZI</name>
<evidence type="ECO:0000313" key="3">
    <source>
        <dbReference type="Proteomes" id="UP000024837"/>
    </source>
</evidence>
<dbReference type="EMBL" id="KI966430">
    <property type="protein sequence ID" value="EWC45200.1"/>
    <property type="molecule type" value="Genomic_DNA"/>
</dbReference>
<sequence length="615" mass="68353">MALSPPYVSFENDTLDLSTLETSTLISHESVPTNDSQIFNSKDDLPLQTPHPSTTTTTTTFTVDELIELSILRDEEIDNIIQAGLLPASSRFDTTLHNQLIFHHPELTLTIYTGPHYPAANLPSYTIENISLPRLIVDGIRIALRRVIAAIDEGADARLRRWLTRTENVNTYGAFESEMAALQLAKAAHELLVTHRASVPAPTRPLPPQSTAVPIDSASRARILESQLGVDTSSYSTPAAVESLLGKPIADICALLPREYRVLHVENVIKPSLYADFHATQQRIRTRLLSLTTQQLLQCVPAEHHPSSSSSSSSAAANDERTRESLAAFLVRPHCTFHGTQRHAVANIVRTGFLRPGDTYSLDRSAKSTATLEVRCGSTYGRGIYTSPSPRFSLLYSGYEATATPTTHFTGLKLIVCATIMGRPARLSRTDNWRDQSTPYPGADSHVANNDLEYVVFQPRQCIPVLVVHLDWGKEHYEEFANAPSANTLLWVAEMRRARKEKRAIQGERGELFPGEVVARKQALQAKARKWFPYGYGPATGTAFVVEAVADDSDDEEEYGEYQTDKVEETDNKKGGYFWDTPALDGEHPFLDEFCIERRAKPHVVKQTNFKEDAI</sequence>
<reference evidence="2 3" key="1">
    <citation type="submission" date="2013-05" db="EMBL/GenBank/DDBJ databases">
        <title>Drechslerella stenobrocha genome reveals carnivorous origination and mechanical trapping mechanism of predatory fungi.</title>
        <authorList>
            <person name="Liu X."/>
            <person name="Zhang W."/>
            <person name="Liu K."/>
        </authorList>
    </citation>
    <scope>NUCLEOTIDE SEQUENCE [LARGE SCALE GENOMIC DNA]</scope>
    <source>
        <strain evidence="2 3">248</strain>
    </source>
</reference>
<organism evidence="2 3">
    <name type="scientific">Drechslerella stenobrocha 248</name>
    <dbReference type="NCBI Taxonomy" id="1043628"/>
    <lineage>
        <taxon>Eukaryota</taxon>
        <taxon>Fungi</taxon>
        <taxon>Dikarya</taxon>
        <taxon>Ascomycota</taxon>
        <taxon>Pezizomycotina</taxon>
        <taxon>Orbiliomycetes</taxon>
        <taxon>Orbiliales</taxon>
        <taxon>Orbiliaceae</taxon>
        <taxon>Drechslerella</taxon>
    </lineage>
</organism>
<dbReference type="AlphaFoldDB" id="W7I869"/>
<dbReference type="SUPFAM" id="SSF56399">
    <property type="entry name" value="ADP-ribosylation"/>
    <property type="match status" value="1"/>
</dbReference>
<evidence type="ECO:0000313" key="2">
    <source>
        <dbReference type="EMBL" id="EWC45200.1"/>
    </source>
</evidence>
<protein>
    <recommendedName>
        <fullName evidence="4">PARP catalytic domain-containing protein</fullName>
    </recommendedName>
</protein>
<proteinExistence type="predicted"/>
<dbReference type="OrthoDB" id="10256774at2759"/>
<dbReference type="HOGENOM" id="CLU_529054_0_0_1"/>
<evidence type="ECO:0008006" key="4">
    <source>
        <dbReference type="Google" id="ProtNLM"/>
    </source>
</evidence>
<feature type="region of interest" description="Disordered" evidence="1">
    <location>
        <begin position="37"/>
        <end position="57"/>
    </location>
</feature>
<keyword evidence="3" id="KW-1185">Reference proteome</keyword>
<gene>
    <name evidence="2" type="ORF">DRE_06088</name>
</gene>